<feature type="compositionally biased region" description="Basic and acidic residues" evidence="1">
    <location>
        <begin position="210"/>
        <end position="222"/>
    </location>
</feature>
<proteinExistence type="predicted"/>
<feature type="region of interest" description="Disordered" evidence="1">
    <location>
        <begin position="315"/>
        <end position="340"/>
    </location>
</feature>
<evidence type="ECO:0000313" key="2">
    <source>
        <dbReference type="Proteomes" id="UP000887565"/>
    </source>
</evidence>
<keyword evidence="2" id="KW-1185">Reference proteome</keyword>
<protein>
    <submittedName>
        <fullName evidence="3">Uncharacterized protein</fullName>
    </submittedName>
</protein>
<dbReference type="WBParaSite" id="nRc.2.0.1.t41117-RA">
    <property type="protein sequence ID" value="nRc.2.0.1.t41117-RA"/>
    <property type="gene ID" value="nRc.2.0.1.g41117"/>
</dbReference>
<evidence type="ECO:0000313" key="3">
    <source>
        <dbReference type="WBParaSite" id="nRc.2.0.1.t41117-RA"/>
    </source>
</evidence>
<feature type="region of interest" description="Disordered" evidence="1">
    <location>
        <begin position="176"/>
        <end position="195"/>
    </location>
</feature>
<dbReference type="Proteomes" id="UP000887565">
    <property type="component" value="Unplaced"/>
</dbReference>
<dbReference type="AlphaFoldDB" id="A0A915KQF4"/>
<organism evidence="2 3">
    <name type="scientific">Romanomermis culicivorax</name>
    <name type="common">Nematode worm</name>
    <dbReference type="NCBI Taxonomy" id="13658"/>
    <lineage>
        <taxon>Eukaryota</taxon>
        <taxon>Metazoa</taxon>
        <taxon>Ecdysozoa</taxon>
        <taxon>Nematoda</taxon>
        <taxon>Enoplea</taxon>
        <taxon>Dorylaimia</taxon>
        <taxon>Mermithida</taxon>
        <taxon>Mermithoidea</taxon>
        <taxon>Mermithidae</taxon>
        <taxon>Romanomermis</taxon>
    </lineage>
</organism>
<sequence>MKPALELASLPDQKNNWFVPNSEENKSDKDAYCIKNLNKRSSSCNEKYVLGSNRRDMNVDRSRKLSIREELENLPTEATRTPGSSSFYRVNVSNEQFASALEEMNHNELNMFDDDIYGNSHQTSSHQVVNGDTINSDNFDQCSPDACSSSISCQSSKLSIFSDNLNRELINNINGNQLKSKKNPNNGDLDTNDATTSLTSRLLKMSFSSKVKERAKKEKSSDKYSQLNGFSNKDSKSLTDLPRFSTTKNQTARTEKGNSLHFNSMMLIENYSAVGPYPDHPSEQKMTIGRKNPLQRPKSEHLHTIQMVNLRTRHKTGENGGSIGAVCRRKPSQKSSGAHYLYSSRIGESVSPVPERSRDLPDFGASLHLCYEP</sequence>
<feature type="region of interest" description="Disordered" evidence="1">
    <location>
        <begin position="209"/>
        <end position="254"/>
    </location>
</feature>
<name>A0A915KQF4_ROMCU</name>
<evidence type="ECO:0000256" key="1">
    <source>
        <dbReference type="SAM" id="MobiDB-lite"/>
    </source>
</evidence>
<accession>A0A915KQF4</accession>
<reference evidence="3" key="1">
    <citation type="submission" date="2022-11" db="UniProtKB">
        <authorList>
            <consortium name="WormBaseParasite"/>
        </authorList>
    </citation>
    <scope>IDENTIFICATION</scope>
</reference>
<feature type="compositionally biased region" description="Polar residues" evidence="1">
    <location>
        <begin position="223"/>
        <end position="232"/>
    </location>
</feature>